<keyword evidence="2" id="KW-0472">Membrane</keyword>
<keyword evidence="4" id="KW-1185">Reference proteome</keyword>
<accession>W6M2Z1</accession>
<proteinExistence type="predicted"/>
<name>W6M2Z1_9GAMM</name>
<protein>
    <submittedName>
        <fullName evidence="3">Uncharacterized protein</fullName>
    </submittedName>
</protein>
<comment type="caution">
    <text evidence="3">The sequence shown here is derived from an EMBL/GenBank/DDBJ whole genome shotgun (WGS) entry which is preliminary data.</text>
</comment>
<gene>
    <name evidence="3" type="ORF">BN873_210142</name>
</gene>
<organism evidence="3 4">
    <name type="scientific">Candidatus Competibacter denitrificans Run_A_D11</name>
    <dbReference type="NCBI Taxonomy" id="1400863"/>
    <lineage>
        <taxon>Bacteria</taxon>
        <taxon>Pseudomonadati</taxon>
        <taxon>Pseudomonadota</taxon>
        <taxon>Gammaproteobacteria</taxon>
        <taxon>Candidatus Competibacteraceae</taxon>
        <taxon>Candidatus Competibacter</taxon>
    </lineage>
</organism>
<sequence>MKRLPSAKSSWLTRLGLAVTSALIVVAGLAIASVVFTVLLVLGLAAAGWLWWQYRKLARKISQAARANPDFIEGDYVIEPTPPALTDARTVLDPPPADPVTRAPHRERRNPR</sequence>
<keyword evidence="2" id="KW-0812">Transmembrane</keyword>
<feature type="compositionally biased region" description="Basic residues" evidence="1">
    <location>
        <begin position="103"/>
        <end position="112"/>
    </location>
</feature>
<dbReference type="EMBL" id="CBTJ020000027">
    <property type="protein sequence ID" value="CDI01921.1"/>
    <property type="molecule type" value="Genomic_DNA"/>
</dbReference>
<feature type="transmembrane region" description="Helical" evidence="2">
    <location>
        <begin position="20"/>
        <end position="52"/>
    </location>
</feature>
<evidence type="ECO:0000256" key="1">
    <source>
        <dbReference type="SAM" id="MobiDB-lite"/>
    </source>
</evidence>
<dbReference type="STRING" id="1400863.BN873_210142"/>
<reference evidence="3" key="1">
    <citation type="submission" date="2013-07" db="EMBL/GenBank/DDBJ databases">
        <authorList>
            <person name="McIlroy S."/>
        </authorList>
    </citation>
    <scope>NUCLEOTIDE SEQUENCE [LARGE SCALE GENOMIC DNA]</scope>
    <source>
        <strain evidence="3">Run_A_D11</strain>
    </source>
</reference>
<dbReference type="OrthoDB" id="9940291at2"/>
<evidence type="ECO:0000313" key="4">
    <source>
        <dbReference type="Proteomes" id="UP000035760"/>
    </source>
</evidence>
<keyword evidence="2" id="KW-1133">Transmembrane helix</keyword>
<evidence type="ECO:0000313" key="3">
    <source>
        <dbReference type="EMBL" id="CDI01921.1"/>
    </source>
</evidence>
<evidence type="ECO:0000256" key="2">
    <source>
        <dbReference type="SAM" id="Phobius"/>
    </source>
</evidence>
<dbReference type="Proteomes" id="UP000035760">
    <property type="component" value="Unassembled WGS sequence"/>
</dbReference>
<dbReference type="AlphaFoldDB" id="W6M2Z1"/>
<dbReference type="RefSeq" id="WP_048671496.1">
    <property type="nucleotide sequence ID" value="NZ_CBTJ020000027.1"/>
</dbReference>
<reference evidence="3" key="2">
    <citation type="submission" date="2014-03" db="EMBL/GenBank/DDBJ databases">
        <title>Candidatus Competibacter-lineage genomes retrieved from metagenomes reveal functional metabolic diversity.</title>
        <authorList>
            <person name="McIlroy S.J."/>
            <person name="Albertsen M."/>
            <person name="Andresen E.K."/>
            <person name="Saunders A.M."/>
            <person name="Kristiansen R."/>
            <person name="Stokholm-Bjerregaard M."/>
            <person name="Nielsen K.L."/>
            <person name="Nielsen P.H."/>
        </authorList>
    </citation>
    <scope>NUCLEOTIDE SEQUENCE</scope>
    <source>
        <strain evidence="3">Run_A_D11</strain>
    </source>
</reference>
<feature type="region of interest" description="Disordered" evidence="1">
    <location>
        <begin position="86"/>
        <end position="112"/>
    </location>
</feature>